<keyword evidence="1 2" id="KW-0732">Signal</keyword>
<reference evidence="3" key="1">
    <citation type="submission" date="2020-04" db="EMBL/GenBank/DDBJ databases">
        <authorList>
            <person name="Zhang T."/>
        </authorList>
    </citation>
    <scope>NUCLEOTIDE SEQUENCE</scope>
    <source>
        <strain evidence="3">HKST-UBA02</strain>
    </source>
</reference>
<sequence length="638" mass="66947">MLSLQFVIPLLVLGASGSALALTHPQSDWVGGVDGAVPVSEWADEFLSSTDVSWRAIPGQLALSSLPIAPQTGFVTSAAPLCRSVASGDLDGDGDVDLMTALALTSFPGTGKVRWYENAGDGVGWTEHEVDSDFYGGWGITSEDIDGDGDLDIVASAFYGDPQRNGRWVWYENVDGDAMTWSKHPISTGNFYGTQMAATADMDGDGDPDVLGCSTLTYLGSENDDVYWFENVDGGSSWVQHRIDENYSDAIEVAAADLDQDGDLDVVGTSYGEQNVVWWENTSGDATQWVQHVIIGFTTTDNAVSVGDVDDDGDLDVVAAGVNAVAVAWFENLDGVGLSWAGHAVGQIPGASDVDLADLDGDGSLDILATSPGSDVSFTVWFRNLSSGAGFDVRLIEEDHDNSQATLAADIDGDGALEAIYTEEGSFAGDVSGIHRAEITSFRGAGELESLVLDAGEPTDWSSIDWESLVPASTDLAVQVRSSNDPNDLGPWSSDITSPGSLAGILDPGTRYAQYKVLLTSSDSSMSPVLREISLVEGNTSSAPGSEGDTRSLAATLSFETLLPNPTAGASVARFSLPNAESVRLEIVDPSGRRIATPLSAVLGAGLHDVALPELAAGVYLVRLQSESGSAVRKLVVR</sequence>
<dbReference type="InterPro" id="IPR013517">
    <property type="entry name" value="FG-GAP"/>
</dbReference>
<name>A0A956SFI2_UNCEI</name>
<feature type="signal peptide" evidence="2">
    <location>
        <begin position="1"/>
        <end position="21"/>
    </location>
</feature>
<dbReference type="SUPFAM" id="SSF69318">
    <property type="entry name" value="Integrin alpha N-terminal domain"/>
    <property type="match status" value="2"/>
</dbReference>
<evidence type="ECO:0000313" key="3">
    <source>
        <dbReference type="EMBL" id="MCA9758735.1"/>
    </source>
</evidence>
<dbReference type="Gene3D" id="2.130.10.130">
    <property type="entry name" value="Integrin alpha, N-terminal"/>
    <property type="match status" value="2"/>
</dbReference>
<accession>A0A956SFI2</accession>
<evidence type="ECO:0000256" key="1">
    <source>
        <dbReference type="ARBA" id="ARBA00022729"/>
    </source>
</evidence>
<gene>
    <name evidence="3" type="ORF">KDA27_23280</name>
</gene>
<dbReference type="PANTHER" id="PTHR44103">
    <property type="entry name" value="PROPROTEIN CONVERTASE P"/>
    <property type="match status" value="1"/>
</dbReference>
<dbReference type="AlphaFoldDB" id="A0A956SFI2"/>
<evidence type="ECO:0000313" key="4">
    <source>
        <dbReference type="Proteomes" id="UP000739538"/>
    </source>
</evidence>
<dbReference type="Proteomes" id="UP000739538">
    <property type="component" value="Unassembled WGS sequence"/>
</dbReference>
<dbReference type="NCBIfam" id="TIGR04183">
    <property type="entry name" value="Por_Secre_tail"/>
    <property type="match status" value="1"/>
</dbReference>
<protein>
    <submittedName>
        <fullName evidence="3">T9SS type A sorting domain-containing protein</fullName>
    </submittedName>
</protein>
<reference evidence="3" key="2">
    <citation type="journal article" date="2021" name="Microbiome">
        <title>Successional dynamics and alternative stable states in a saline activated sludge microbial community over 9 years.</title>
        <authorList>
            <person name="Wang Y."/>
            <person name="Ye J."/>
            <person name="Ju F."/>
            <person name="Liu L."/>
            <person name="Boyd J.A."/>
            <person name="Deng Y."/>
            <person name="Parks D.H."/>
            <person name="Jiang X."/>
            <person name="Yin X."/>
            <person name="Woodcroft B.J."/>
            <person name="Tyson G.W."/>
            <person name="Hugenholtz P."/>
            <person name="Polz M.F."/>
            <person name="Zhang T."/>
        </authorList>
    </citation>
    <scope>NUCLEOTIDE SEQUENCE</scope>
    <source>
        <strain evidence="3">HKST-UBA02</strain>
    </source>
</reference>
<comment type="caution">
    <text evidence="3">The sequence shown here is derived from an EMBL/GenBank/DDBJ whole genome shotgun (WGS) entry which is preliminary data.</text>
</comment>
<dbReference type="InterPro" id="IPR028994">
    <property type="entry name" value="Integrin_alpha_N"/>
</dbReference>
<dbReference type="PANTHER" id="PTHR44103:SF1">
    <property type="entry name" value="PROPROTEIN CONVERTASE P"/>
    <property type="match status" value="1"/>
</dbReference>
<organism evidence="3 4">
    <name type="scientific">Eiseniibacteriota bacterium</name>
    <dbReference type="NCBI Taxonomy" id="2212470"/>
    <lineage>
        <taxon>Bacteria</taxon>
        <taxon>Candidatus Eiseniibacteriota</taxon>
    </lineage>
</organism>
<dbReference type="EMBL" id="JAGQHS010000205">
    <property type="protein sequence ID" value="MCA9758735.1"/>
    <property type="molecule type" value="Genomic_DNA"/>
</dbReference>
<evidence type="ECO:0000256" key="2">
    <source>
        <dbReference type="SAM" id="SignalP"/>
    </source>
</evidence>
<feature type="chain" id="PRO_5037075233" evidence="2">
    <location>
        <begin position="22"/>
        <end position="638"/>
    </location>
</feature>
<dbReference type="InterPro" id="IPR026444">
    <property type="entry name" value="Secre_tail"/>
</dbReference>
<dbReference type="Pfam" id="PF13517">
    <property type="entry name" value="FG-GAP_3"/>
    <property type="match status" value="2"/>
</dbReference>
<proteinExistence type="predicted"/>